<feature type="chain" id="PRO_5020944729" description="Altered inheritance of mitochondria protein 6" evidence="2">
    <location>
        <begin position="19"/>
        <end position="244"/>
    </location>
</feature>
<organism evidence="3 4">
    <name type="scientific">Aquirufa antheringensis</name>
    <dbReference type="NCBI Taxonomy" id="2516559"/>
    <lineage>
        <taxon>Bacteria</taxon>
        <taxon>Pseudomonadati</taxon>
        <taxon>Bacteroidota</taxon>
        <taxon>Cytophagia</taxon>
        <taxon>Cytophagales</taxon>
        <taxon>Flectobacillaceae</taxon>
        <taxon>Aquirufa</taxon>
    </lineage>
</organism>
<protein>
    <recommendedName>
        <fullName evidence="1">Altered inheritance of mitochondria protein 6</fullName>
    </recommendedName>
</protein>
<sequence>MKKIALFCLLSFALQAQSPLLKAHAHNDYEHERPFFEAFQLGFGSIEADVYAVNGQLLVGHERNQLSLNRNLKDLYIDPIIRILKANKEGDFHQLLIDSKTSSDSTLPLIIAALKPHAEIIQQKGFRIVISGNRPKPSQYIESPAWITFDGRSNERFPTSKVVLESESMLKFGFWAGQGPIPAALKEKLKNYVDQVHANGRKVRLWATPDSLLGYQALLDIGVDYIGTDKLSLLADYLKFSESK</sequence>
<feature type="signal peptide" evidence="2">
    <location>
        <begin position="1"/>
        <end position="18"/>
    </location>
</feature>
<dbReference type="PANTHER" id="PTHR31571">
    <property type="entry name" value="ALTERED INHERITANCE OF MITOCHONDRIA PROTEIN 6"/>
    <property type="match status" value="1"/>
</dbReference>
<evidence type="ECO:0000313" key="4">
    <source>
        <dbReference type="Proteomes" id="UP000293583"/>
    </source>
</evidence>
<dbReference type="Gene3D" id="3.20.20.190">
    <property type="entry name" value="Phosphatidylinositol (PI) phosphodiesterase"/>
    <property type="match status" value="1"/>
</dbReference>
<reference evidence="3 4" key="1">
    <citation type="submission" date="2019-02" db="EMBL/GenBank/DDBJ databases">
        <title>Genome of a new Bacteroidetes strain.</title>
        <authorList>
            <person name="Pitt A."/>
        </authorList>
    </citation>
    <scope>NUCLEOTIDE SEQUENCE [LARGE SCALE GENOMIC DNA]</scope>
    <source>
        <strain evidence="3 4">103A-SOEBACH</strain>
    </source>
</reference>
<dbReference type="OrthoDB" id="9794455at2"/>
<dbReference type="GO" id="GO:0006629">
    <property type="term" value="P:lipid metabolic process"/>
    <property type="evidence" value="ECO:0007669"/>
    <property type="project" value="InterPro"/>
</dbReference>
<name>A0A4Q9B947_9BACT</name>
<dbReference type="InterPro" id="IPR017946">
    <property type="entry name" value="PLC-like_Pdiesterase_TIM-brl"/>
</dbReference>
<comment type="caution">
    <text evidence="3">The sequence shown here is derived from an EMBL/GenBank/DDBJ whole genome shotgun (WGS) entry which is preliminary data.</text>
</comment>
<evidence type="ECO:0000256" key="2">
    <source>
        <dbReference type="SAM" id="SignalP"/>
    </source>
</evidence>
<evidence type="ECO:0000313" key="3">
    <source>
        <dbReference type="EMBL" id="TBH71141.1"/>
    </source>
</evidence>
<keyword evidence="4" id="KW-1185">Reference proteome</keyword>
<dbReference type="GO" id="GO:0008081">
    <property type="term" value="F:phosphoric diester hydrolase activity"/>
    <property type="evidence" value="ECO:0007669"/>
    <property type="project" value="InterPro"/>
</dbReference>
<dbReference type="RefSeq" id="WP_130923883.1">
    <property type="nucleotide sequence ID" value="NZ_JAANOM010000003.1"/>
</dbReference>
<dbReference type="AlphaFoldDB" id="A0A4Q9B947"/>
<dbReference type="InterPro" id="IPR051236">
    <property type="entry name" value="HAT_RTT109-like"/>
</dbReference>
<dbReference type="PANTHER" id="PTHR31571:SF1">
    <property type="entry name" value="ALTERED INHERITANCE OF MITOCHONDRIA PROTEIN 6"/>
    <property type="match status" value="1"/>
</dbReference>
<gene>
    <name evidence="3" type="ORF">EWU20_11065</name>
</gene>
<dbReference type="Proteomes" id="UP000293583">
    <property type="component" value="Unassembled WGS sequence"/>
</dbReference>
<keyword evidence="2" id="KW-0732">Signal</keyword>
<dbReference type="EMBL" id="SEWY01000006">
    <property type="protein sequence ID" value="TBH71141.1"/>
    <property type="molecule type" value="Genomic_DNA"/>
</dbReference>
<dbReference type="SUPFAM" id="SSF51695">
    <property type="entry name" value="PLC-like phosphodiesterases"/>
    <property type="match status" value="1"/>
</dbReference>
<evidence type="ECO:0000256" key="1">
    <source>
        <dbReference type="ARBA" id="ARBA00014286"/>
    </source>
</evidence>
<accession>A0A4Q9B947</accession>
<proteinExistence type="predicted"/>